<sequence>VAHRPALLSRSFARKTSQITPVSVCVWCALRSKIRLARTVRKPAQPICANLRARVPVLAQISLTSRPRGTCVGEPRRLQRLSGPLQEEESKKHLKKYPTSRACLCVCVFVREKEIACV</sequence>
<name>A0A182XQP5_ANOQN</name>
<organism evidence="1 2">
    <name type="scientific">Anopheles quadriannulatus</name>
    <name type="common">Mosquito</name>
    <dbReference type="NCBI Taxonomy" id="34691"/>
    <lineage>
        <taxon>Eukaryota</taxon>
        <taxon>Metazoa</taxon>
        <taxon>Ecdysozoa</taxon>
        <taxon>Arthropoda</taxon>
        <taxon>Hexapoda</taxon>
        <taxon>Insecta</taxon>
        <taxon>Pterygota</taxon>
        <taxon>Neoptera</taxon>
        <taxon>Endopterygota</taxon>
        <taxon>Diptera</taxon>
        <taxon>Nematocera</taxon>
        <taxon>Culicoidea</taxon>
        <taxon>Culicidae</taxon>
        <taxon>Anophelinae</taxon>
        <taxon>Anopheles</taxon>
    </lineage>
</organism>
<evidence type="ECO:0000313" key="1">
    <source>
        <dbReference type="EnsemblMetazoa" id="AQUA014182-PA"/>
    </source>
</evidence>
<dbReference type="Proteomes" id="UP000076407">
    <property type="component" value="Unassembled WGS sequence"/>
</dbReference>
<proteinExistence type="predicted"/>
<protein>
    <submittedName>
        <fullName evidence="1">Uncharacterized protein</fullName>
    </submittedName>
</protein>
<dbReference type="EnsemblMetazoa" id="AQUA014182-RA">
    <property type="protein sequence ID" value="AQUA014182-PA"/>
    <property type="gene ID" value="AQUA014182"/>
</dbReference>
<evidence type="ECO:0000313" key="2">
    <source>
        <dbReference type="Proteomes" id="UP000076407"/>
    </source>
</evidence>
<dbReference type="AlphaFoldDB" id="A0A182XQP5"/>
<reference evidence="1" key="1">
    <citation type="submission" date="2020-05" db="UniProtKB">
        <authorList>
            <consortium name="EnsemblMetazoa"/>
        </authorList>
    </citation>
    <scope>IDENTIFICATION</scope>
    <source>
        <strain evidence="1">SANGQUA</strain>
    </source>
</reference>
<keyword evidence="2" id="KW-1185">Reference proteome</keyword>
<accession>A0A182XQP5</accession>